<feature type="compositionally biased region" description="Acidic residues" evidence="2">
    <location>
        <begin position="159"/>
        <end position="173"/>
    </location>
</feature>
<keyword evidence="4" id="KW-1185">Reference proteome</keyword>
<sequence>MGNMLIILQGCIPVSLRSDLICLEVLAACLLALSESARPAIRPRVREPQVYYEEDNQAAEDDFEAVYHPRTRALPSARSKEALQPSKAPPVQTIRNYNKVNDDGSFTFGYEAADGSFKEETRGTDCVVRGKYGYIDPDGNKREFTYVSGNPCDPNAPKDEEDDLPEKQEDDDLSGPANYPSVRPVPIRPIRPTYQPTTARTPTAIFQTQYQLDDEASQELEEEVQKPVQLRPAAFRKPQQSYVQVSPSTALYDPTPTTSPSQFYRLASTSNLQYQTTAAPSERTPSTISPLAYQSVETSTRKAVTRHQVRPQSVAITPRPHIAQVAAQYVSPSSTERSVPYNAQSRPTPSTSSHLRTSASPSSSAHLDFAAELERYVNTVGVPSKSTQQATLSPSRAKLGQTTVTTVPAEPIYQSELIYDPATGQYNTQLYQTLPQTIGDFSLSHKLQPFVAQPQSLLGLQQLQQIQQQHQQQPQQQPQRQSAVYKQHVPQPVQSASISAVSVAQPQELLYRKQQTQLLMQSQNLYAQQQQRRQQQQQQPQQQQQQQQPHRLQLLESQRDPQAFYYVAPLRSSGAPAGGAPLTASQIDHYLRSSSANNY</sequence>
<feature type="compositionally biased region" description="Low complexity" evidence="2">
    <location>
        <begin position="182"/>
        <end position="192"/>
    </location>
</feature>
<evidence type="ECO:0000256" key="1">
    <source>
        <dbReference type="PROSITE-ProRule" id="PRU00497"/>
    </source>
</evidence>
<dbReference type="PROSITE" id="PS51155">
    <property type="entry name" value="CHIT_BIND_RR_2"/>
    <property type="match status" value="1"/>
</dbReference>
<feature type="compositionally biased region" description="Polar residues" evidence="2">
    <location>
        <begin position="330"/>
        <end position="363"/>
    </location>
</feature>
<dbReference type="AlphaFoldDB" id="A0A834JVH2"/>
<feature type="region of interest" description="Disordered" evidence="2">
    <location>
        <begin position="147"/>
        <end position="197"/>
    </location>
</feature>
<feature type="region of interest" description="Disordered" evidence="2">
    <location>
        <begin position="530"/>
        <end position="550"/>
    </location>
</feature>
<dbReference type="Pfam" id="PF00379">
    <property type="entry name" value="Chitin_bind_4"/>
    <property type="match status" value="1"/>
</dbReference>
<gene>
    <name evidence="3" type="ORF">HZH68_009474</name>
</gene>
<name>A0A834JVH2_VESGE</name>
<dbReference type="InterPro" id="IPR050468">
    <property type="entry name" value="Cuticle_Struct_Prot"/>
</dbReference>
<protein>
    <submittedName>
        <fullName evidence="3">Uncharacterized protein</fullName>
    </submittedName>
</protein>
<evidence type="ECO:0000256" key="2">
    <source>
        <dbReference type="SAM" id="MobiDB-lite"/>
    </source>
</evidence>
<dbReference type="InterPro" id="IPR000618">
    <property type="entry name" value="Insect_cuticle"/>
</dbReference>
<organism evidence="3 4">
    <name type="scientific">Vespula germanica</name>
    <name type="common">German yellow jacket</name>
    <name type="synonym">Paravespula germanica</name>
    <dbReference type="NCBI Taxonomy" id="30212"/>
    <lineage>
        <taxon>Eukaryota</taxon>
        <taxon>Metazoa</taxon>
        <taxon>Ecdysozoa</taxon>
        <taxon>Arthropoda</taxon>
        <taxon>Hexapoda</taxon>
        <taxon>Insecta</taxon>
        <taxon>Pterygota</taxon>
        <taxon>Neoptera</taxon>
        <taxon>Endopterygota</taxon>
        <taxon>Hymenoptera</taxon>
        <taxon>Apocrita</taxon>
        <taxon>Aculeata</taxon>
        <taxon>Vespoidea</taxon>
        <taxon>Vespidae</taxon>
        <taxon>Vespinae</taxon>
        <taxon>Vespula</taxon>
    </lineage>
</organism>
<evidence type="ECO:0000313" key="3">
    <source>
        <dbReference type="EMBL" id="KAF7395424.1"/>
    </source>
</evidence>
<reference evidence="3" key="1">
    <citation type="journal article" date="2020" name="G3 (Bethesda)">
        <title>High-Quality Assemblies for Three Invasive Social Wasps from the &lt;i&gt;Vespula&lt;/i&gt; Genus.</title>
        <authorList>
            <person name="Harrop T.W.R."/>
            <person name="Guhlin J."/>
            <person name="McLaughlin G.M."/>
            <person name="Permina E."/>
            <person name="Stockwell P."/>
            <person name="Gilligan J."/>
            <person name="Le Lec M.F."/>
            <person name="Gruber M.A.M."/>
            <person name="Quinn O."/>
            <person name="Lovegrove M."/>
            <person name="Duncan E.J."/>
            <person name="Remnant E.J."/>
            <person name="Van Eeckhoven J."/>
            <person name="Graham B."/>
            <person name="Knapp R.A."/>
            <person name="Langford K.W."/>
            <person name="Kronenberg Z."/>
            <person name="Press M.O."/>
            <person name="Eacker S.M."/>
            <person name="Wilson-Rankin E.E."/>
            <person name="Purcell J."/>
            <person name="Lester P.J."/>
            <person name="Dearden P.K."/>
        </authorList>
    </citation>
    <scope>NUCLEOTIDE SEQUENCE</scope>
    <source>
        <strain evidence="3">Linc-1</strain>
    </source>
</reference>
<dbReference type="PANTHER" id="PTHR10380">
    <property type="entry name" value="CUTICLE PROTEIN"/>
    <property type="match status" value="1"/>
</dbReference>
<feature type="compositionally biased region" description="Low complexity" evidence="2">
    <location>
        <begin position="530"/>
        <end position="549"/>
    </location>
</feature>
<feature type="region of interest" description="Disordered" evidence="2">
    <location>
        <begin position="329"/>
        <end position="363"/>
    </location>
</feature>
<accession>A0A834JVH2</accession>
<dbReference type="Proteomes" id="UP000617340">
    <property type="component" value="Unassembled WGS sequence"/>
</dbReference>
<comment type="caution">
    <text evidence="3">The sequence shown here is derived from an EMBL/GenBank/DDBJ whole genome shotgun (WGS) entry which is preliminary data.</text>
</comment>
<dbReference type="PANTHER" id="PTHR10380:SF2">
    <property type="entry name" value="AGAP003037-PA"/>
    <property type="match status" value="1"/>
</dbReference>
<keyword evidence="1" id="KW-0193">Cuticle</keyword>
<dbReference type="EMBL" id="JACSDZ010000009">
    <property type="protein sequence ID" value="KAF7395424.1"/>
    <property type="molecule type" value="Genomic_DNA"/>
</dbReference>
<dbReference type="GO" id="GO:0062129">
    <property type="term" value="C:chitin-based extracellular matrix"/>
    <property type="evidence" value="ECO:0007669"/>
    <property type="project" value="TreeGrafter"/>
</dbReference>
<evidence type="ECO:0000313" key="4">
    <source>
        <dbReference type="Proteomes" id="UP000617340"/>
    </source>
</evidence>
<proteinExistence type="predicted"/>
<dbReference type="GO" id="GO:0008010">
    <property type="term" value="F:structural constituent of chitin-based larval cuticle"/>
    <property type="evidence" value="ECO:0007669"/>
    <property type="project" value="TreeGrafter"/>
</dbReference>